<keyword evidence="3" id="KW-0812">Transmembrane</keyword>
<evidence type="ECO:0000313" key="8">
    <source>
        <dbReference type="Proteomes" id="UP001303373"/>
    </source>
</evidence>
<dbReference type="Pfam" id="PF00394">
    <property type="entry name" value="Cu-oxidase"/>
    <property type="match status" value="1"/>
</dbReference>
<dbReference type="InterPro" id="IPR008972">
    <property type="entry name" value="Cupredoxin"/>
</dbReference>
<accession>A0AAQ3MC74</accession>
<feature type="domain" description="Plastocyanin-like" evidence="6">
    <location>
        <begin position="144"/>
        <end position="257"/>
    </location>
</feature>
<evidence type="ECO:0000256" key="3">
    <source>
        <dbReference type="SAM" id="Phobius"/>
    </source>
</evidence>
<dbReference type="EMBL" id="CP138586">
    <property type="protein sequence ID" value="WPH02237.1"/>
    <property type="molecule type" value="Genomic_DNA"/>
</dbReference>
<sequence>MRRRLEDDELQHELVEHLGGSSMTLNHVGPEQELLGDWRHGSDDTDAKSSLKKWGPVVWVAMSGALIISLILSTLLILALGDMLGAAIHSPPHEVDKTATVPETNFPDQRPEIEEIKRNDYILDPEWDFQAPPQRREYTWTLRDQEYNPDGVYRPMILVENQYPGPLIECNDGDTIIVHVKNHAINATSIHWHGLFQTGTPHMDGAVGITQCPIAPGGSFTYEFTVAGQSGTYWWHAHQGATSSDGVHGPFIIHSKHEKSLQLIDYVSDRVLLVSDHYHDLSSALLWQYLAPDMENAEPVPQGGLINGRGSANCDDYPERKCDKNHSGLSAMNLTPSENHRIRIINVGAFAEFQVQIDEHQLAVTEVDGTDVNPISYHRINITPAQRYSVIVKTNITSADSFWLRARMLKGCFTDSPKTLQTDVMSVVYYSKGESQSGKEPTSKDWENTIPLECRDLNTTELTPVEVIQAPAQADAFFYLRTNFEIGAYRLSRGFFNSSTWRPNAKSPTLLRAVDGLSTSNASFSPPKVSISGTPDAFVNNAAFDLSRELVIQTSHNKTIDILLSNFDDGNHPLHLHGYKFFILAQGHGYPPRKSPLQGMTQENLQPLFQDLDLTNPLRRDTASVEAFGWILLRFVADNPGMWAFHCHVAWHVEAGFMMQFLTGADELAGLVVPETSRELCRAEGIEKGMAPEDEVYYDLAR</sequence>
<dbReference type="CDD" id="cd13886">
    <property type="entry name" value="CuRO_2_MCO_like_1"/>
    <property type="match status" value="1"/>
</dbReference>
<dbReference type="PANTHER" id="PTHR11709:SF414">
    <property type="entry name" value="ADR239WP"/>
    <property type="match status" value="1"/>
</dbReference>
<feature type="domain" description="Plastocyanin-like" evidence="4">
    <location>
        <begin position="270"/>
        <end position="418"/>
    </location>
</feature>
<dbReference type="InterPro" id="IPR011706">
    <property type="entry name" value="Cu-oxidase_C"/>
</dbReference>
<dbReference type="InterPro" id="IPR011707">
    <property type="entry name" value="Cu-oxidase-like_N"/>
</dbReference>
<keyword evidence="8" id="KW-1185">Reference proteome</keyword>
<evidence type="ECO:0000259" key="4">
    <source>
        <dbReference type="Pfam" id="PF00394"/>
    </source>
</evidence>
<dbReference type="InterPro" id="IPR001117">
    <property type="entry name" value="Cu-oxidase_2nd"/>
</dbReference>
<feature type="domain" description="Plastocyanin-like" evidence="5">
    <location>
        <begin position="533"/>
        <end position="664"/>
    </location>
</feature>
<feature type="transmembrane region" description="Helical" evidence="3">
    <location>
        <begin position="57"/>
        <end position="80"/>
    </location>
</feature>
<reference evidence="7 8" key="1">
    <citation type="submission" date="2023-11" db="EMBL/GenBank/DDBJ databases">
        <title>An acidophilic fungus is an integral part of prey digestion in a carnivorous sundew plant.</title>
        <authorList>
            <person name="Tsai I.J."/>
        </authorList>
    </citation>
    <scope>NUCLEOTIDE SEQUENCE [LARGE SCALE GENOMIC DNA]</scope>
    <source>
        <strain evidence="7">169a</strain>
    </source>
</reference>
<dbReference type="InterPro" id="IPR045087">
    <property type="entry name" value="Cu-oxidase_fam"/>
</dbReference>
<dbReference type="PANTHER" id="PTHR11709">
    <property type="entry name" value="MULTI-COPPER OXIDASE"/>
    <property type="match status" value="1"/>
</dbReference>
<name>A0AAQ3MC74_9PEZI</name>
<evidence type="ECO:0000259" key="5">
    <source>
        <dbReference type="Pfam" id="PF07731"/>
    </source>
</evidence>
<evidence type="ECO:0000256" key="1">
    <source>
        <dbReference type="ARBA" id="ARBA00010609"/>
    </source>
</evidence>
<protein>
    <submittedName>
        <fullName evidence="7">Multicopper oxidase, type 1</fullName>
    </submittedName>
</protein>
<dbReference type="Pfam" id="PF07731">
    <property type="entry name" value="Cu-oxidase_2"/>
    <property type="match status" value="1"/>
</dbReference>
<evidence type="ECO:0000313" key="7">
    <source>
        <dbReference type="EMBL" id="WPH02237.1"/>
    </source>
</evidence>
<keyword evidence="2" id="KW-0186">Copper</keyword>
<dbReference type="SUPFAM" id="SSF49503">
    <property type="entry name" value="Cupredoxins"/>
    <property type="match status" value="3"/>
</dbReference>
<keyword evidence="3" id="KW-0472">Membrane</keyword>
<dbReference type="AlphaFoldDB" id="A0AAQ3MC74"/>
<organism evidence="7 8">
    <name type="scientific">Acrodontium crateriforme</name>
    <dbReference type="NCBI Taxonomy" id="150365"/>
    <lineage>
        <taxon>Eukaryota</taxon>
        <taxon>Fungi</taxon>
        <taxon>Dikarya</taxon>
        <taxon>Ascomycota</taxon>
        <taxon>Pezizomycotina</taxon>
        <taxon>Dothideomycetes</taxon>
        <taxon>Dothideomycetidae</taxon>
        <taxon>Mycosphaerellales</taxon>
        <taxon>Teratosphaeriaceae</taxon>
        <taxon>Acrodontium</taxon>
    </lineage>
</organism>
<proteinExistence type="inferred from homology"/>
<dbReference type="FunFam" id="2.60.40.420:FF:000045">
    <property type="entry name" value="Laccase 2"/>
    <property type="match status" value="1"/>
</dbReference>
<dbReference type="CDD" id="cd13910">
    <property type="entry name" value="CuRO_3_MCO_like_4"/>
    <property type="match status" value="1"/>
</dbReference>
<dbReference type="CDD" id="cd13857">
    <property type="entry name" value="CuRO_1_Diphenol_Ox"/>
    <property type="match status" value="1"/>
</dbReference>
<dbReference type="Gene3D" id="2.60.40.420">
    <property type="entry name" value="Cupredoxins - blue copper proteins"/>
    <property type="match status" value="3"/>
</dbReference>
<dbReference type="Pfam" id="PF07732">
    <property type="entry name" value="Cu-oxidase_3"/>
    <property type="match status" value="1"/>
</dbReference>
<evidence type="ECO:0000256" key="2">
    <source>
        <dbReference type="ARBA" id="ARBA00023008"/>
    </source>
</evidence>
<dbReference type="GO" id="GO:0016491">
    <property type="term" value="F:oxidoreductase activity"/>
    <property type="evidence" value="ECO:0007669"/>
    <property type="project" value="InterPro"/>
</dbReference>
<dbReference type="Proteomes" id="UP001303373">
    <property type="component" value="Chromosome 7"/>
</dbReference>
<keyword evidence="3" id="KW-1133">Transmembrane helix</keyword>
<evidence type="ECO:0000259" key="6">
    <source>
        <dbReference type="Pfam" id="PF07732"/>
    </source>
</evidence>
<comment type="similarity">
    <text evidence="1">Belongs to the multicopper oxidase family.</text>
</comment>
<dbReference type="GO" id="GO:0005507">
    <property type="term" value="F:copper ion binding"/>
    <property type="evidence" value="ECO:0007669"/>
    <property type="project" value="InterPro"/>
</dbReference>
<gene>
    <name evidence="7" type="ORF">R9X50_00509300</name>
</gene>